<feature type="transmembrane region" description="Helical" evidence="21">
    <location>
        <begin position="528"/>
        <end position="546"/>
    </location>
</feature>
<feature type="transmembrane region" description="Helical" evidence="21">
    <location>
        <begin position="601"/>
        <end position="621"/>
    </location>
</feature>
<comment type="subunit">
    <text evidence="15">Disulfide-linked heterodimer with the amino acid transport protein SLC3A2/4F2hc; this interaction mediates cell membrane localization.</text>
</comment>
<reference evidence="22" key="2">
    <citation type="submission" date="2021-01" db="UniProtKB">
        <authorList>
            <consortium name="EnsemblMetazoa"/>
        </authorList>
    </citation>
    <scope>IDENTIFICATION</scope>
</reference>
<name>A0A7M7NUQ2_STRPU</name>
<dbReference type="Proteomes" id="UP000007110">
    <property type="component" value="Unassembled WGS sequence"/>
</dbReference>
<evidence type="ECO:0000256" key="1">
    <source>
        <dbReference type="ARBA" id="ARBA00004475"/>
    </source>
</evidence>
<dbReference type="OrthoDB" id="10062876at2759"/>
<dbReference type="Gene3D" id="1.20.1740.10">
    <property type="entry name" value="Amino acid/polyamine transporter I"/>
    <property type="match status" value="3"/>
</dbReference>
<dbReference type="FunCoup" id="A0A7M7NUQ2">
    <property type="interactions" value="32"/>
</dbReference>
<keyword evidence="6 21" id="KW-0812">Transmembrane</keyword>
<dbReference type="EnsemblMetazoa" id="XM_030984967">
    <property type="protein sequence ID" value="XP_030840827"/>
    <property type="gene ID" value="LOC579243"/>
</dbReference>
<dbReference type="Pfam" id="PF13520">
    <property type="entry name" value="AA_permease_2"/>
    <property type="match status" value="2"/>
</dbReference>
<feature type="transmembrane region" description="Helical" evidence="21">
    <location>
        <begin position="814"/>
        <end position="835"/>
    </location>
</feature>
<keyword evidence="11" id="KW-0966">Cell projection</keyword>
<accession>A0A7M7NUQ2</accession>
<evidence type="ECO:0000256" key="15">
    <source>
        <dbReference type="ARBA" id="ARBA00065438"/>
    </source>
</evidence>
<feature type="transmembrane region" description="Helical" evidence="21">
    <location>
        <begin position="705"/>
        <end position="733"/>
    </location>
</feature>
<evidence type="ECO:0000256" key="14">
    <source>
        <dbReference type="ARBA" id="ARBA00051885"/>
    </source>
</evidence>
<organism evidence="22 23">
    <name type="scientific">Strongylocentrotus purpuratus</name>
    <name type="common">Purple sea urchin</name>
    <dbReference type="NCBI Taxonomy" id="7668"/>
    <lineage>
        <taxon>Eukaryota</taxon>
        <taxon>Metazoa</taxon>
        <taxon>Echinodermata</taxon>
        <taxon>Eleutherozoa</taxon>
        <taxon>Echinozoa</taxon>
        <taxon>Echinoidea</taxon>
        <taxon>Euechinoidea</taxon>
        <taxon>Echinacea</taxon>
        <taxon>Camarodonta</taxon>
        <taxon>Echinidea</taxon>
        <taxon>Strongylocentrotidae</taxon>
        <taxon>Strongylocentrotus</taxon>
    </lineage>
</organism>
<feature type="transmembrane region" description="Helical" evidence="21">
    <location>
        <begin position="412"/>
        <end position="433"/>
    </location>
</feature>
<evidence type="ECO:0000313" key="22">
    <source>
        <dbReference type="EnsemblMetazoa" id="XP_030840827"/>
    </source>
</evidence>
<keyword evidence="23" id="KW-1185">Reference proteome</keyword>
<evidence type="ECO:0000256" key="11">
    <source>
        <dbReference type="ARBA" id="ARBA00023273"/>
    </source>
</evidence>
<evidence type="ECO:0000256" key="5">
    <source>
        <dbReference type="ARBA" id="ARBA00022553"/>
    </source>
</evidence>
<dbReference type="RefSeq" id="XP_030840827.1">
    <property type="nucleotide sequence ID" value="XM_030984967.1"/>
</dbReference>
<feature type="transmembrane region" description="Helical" evidence="21">
    <location>
        <begin position="303"/>
        <end position="331"/>
    </location>
</feature>
<evidence type="ECO:0000256" key="18">
    <source>
        <dbReference type="ARBA" id="ARBA00079117"/>
    </source>
</evidence>
<dbReference type="AlphaFoldDB" id="A0A7M7NUQ2"/>
<evidence type="ECO:0000256" key="12">
    <source>
        <dbReference type="ARBA" id="ARBA00050407"/>
    </source>
</evidence>
<feature type="transmembrane region" description="Helical" evidence="21">
    <location>
        <begin position="439"/>
        <end position="456"/>
    </location>
</feature>
<feature type="transmembrane region" description="Helical" evidence="21">
    <location>
        <begin position="841"/>
        <end position="860"/>
    </location>
</feature>
<feature type="transmembrane region" description="Helical" evidence="21">
    <location>
        <begin position="382"/>
        <end position="400"/>
    </location>
</feature>
<evidence type="ECO:0000256" key="8">
    <source>
        <dbReference type="ARBA" id="ARBA00022989"/>
    </source>
</evidence>
<comment type="catalytic activity">
    <reaction evidence="14">
        <text>an L-alpha-amino acid(in) + L-kynurenine(out) = an L-alpha-amino acid(out) + L-kynurenine(in)</text>
        <dbReference type="Rhea" id="RHEA:71191"/>
        <dbReference type="ChEBI" id="CHEBI:57959"/>
        <dbReference type="ChEBI" id="CHEBI:59869"/>
    </reaction>
</comment>
<dbReference type="FunFam" id="1.20.1740.10:FF:000027">
    <property type="entry name" value="cystine/glutamate transporter isoform X1"/>
    <property type="match status" value="1"/>
</dbReference>
<dbReference type="GO" id="GO:0003333">
    <property type="term" value="P:amino acid transmembrane transport"/>
    <property type="evidence" value="ECO:0000318"/>
    <property type="project" value="GO_Central"/>
</dbReference>
<dbReference type="FunFam" id="1.20.1740.10:FF:000180">
    <property type="entry name" value="Uncharacterized protein"/>
    <property type="match status" value="1"/>
</dbReference>
<feature type="transmembrane region" description="Helical" evidence="21">
    <location>
        <begin position="352"/>
        <end position="370"/>
    </location>
</feature>
<feature type="transmembrane region" description="Helical" evidence="21">
    <location>
        <begin position="180"/>
        <end position="202"/>
    </location>
</feature>
<dbReference type="PANTHER" id="PTHR11785">
    <property type="entry name" value="AMINO ACID TRANSPORTER"/>
    <property type="match status" value="1"/>
</dbReference>
<keyword evidence="5" id="KW-0597">Phosphoprotein</keyword>
<comment type="catalytic activity">
    <reaction evidence="13">
        <text>N-acetyl-L-cysteine(out) + L-glutamate(in) = N-acetyl-L-cysteine(in) + L-glutamate(out)</text>
        <dbReference type="Rhea" id="RHEA:74567"/>
        <dbReference type="ChEBI" id="CHEBI:29985"/>
        <dbReference type="ChEBI" id="CHEBI:78236"/>
    </reaction>
</comment>
<evidence type="ECO:0000256" key="13">
    <source>
        <dbReference type="ARBA" id="ARBA00051652"/>
    </source>
</evidence>
<dbReference type="GO" id="GO:0043067">
    <property type="term" value="P:regulation of programmed cell death"/>
    <property type="evidence" value="ECO:0007669"/>
    <property type="project" value="UniProtKB-ARBA"/>
</dbReference>
<evidence type="ECO:0000256" key="9">
    <source>
        <dbReference type="ARBA" id="ARBA00023136"/>
    </source>
</evidence>
<dbReference type="PANTHER" id="PTHR11785:SF375">
    <property type="entry name" value="AMINO ACID TRANSPORTER"/>
    <property type="match status" value="1"/>
</dbReference>
<keyword evidence="3" id="KW-0813">Transport</keyword>
<keyword evidence="10" id="KW-1015">Disulfide bond</keyword>
<comment type="similarity">
    <text evidence="2">Belongs to the amino acid-polyamine-organocation (APC) superfamily. L-type amino acid transporter (LAT) (TC 2.A.3.8) family.</text>
</comment>
<evidence type="ECO:0000256" key="17">
    <source>
        <dbReference type="ARBA" id="ARBA00078584"/>
    </source>
</evidence>
<feature type="transmembrane region" description="Helical" evidence="21">
    <location>
        <begin position="64"/>
        <end position="88"/>
    </location>
</feature>
<keyword evidence="8 21" id="KW-1133">Transmembrane helix</keyword>
<sequence>MARLREAPGNGLQNESVQDLTDSTAVSLTRQVTLIDSVSLTVGTIIGSGIFISPTSVLENSGGIGWALLVWVLCGILSMLGALCYAELGTTFPVSGGDFSYLLEAYGPILAFLRLWTSVVSIRTASFAVLSLTCVTYILLPFYPNCDIPPVVFRLVAACVLCAIFFVNSLSVPLSRRIQVLFTVAKLLGLAVIIVSGLVQLANGETSNFANSFDTSKFSFRTFPLAIYSGLFAFSGWQYLTQVTEEIVKPSRTIPVSIGISMTIITVVYLLTNIAYFTVLSESEMLTSSAVALDFGQRVLGSWWWTMSVAVALSTIGSVNGGVFGFARFLLVASREGHMPAIASMIHIDRKTPLPAAMLLAPICLLMLISDDVGTLINYLSFTRWLFIGITCAIIPYYRWKHPELPRPFKVPLAVPIVFVLCALFVVGMSLYSSPVDCGIGLAIMLAGIPVYYLCVRWQNKPDWVNDRLHRATIFLQQLLFVIPPEDEDESPKLVQLEDDQKTPDGGHENQSIQDGDTAVRLTREVTLIDSIALIVGQIIGSGIFVSPTSVLENSGGVGWALMVWVLCGILSMLGALCYAELGTVFFANSLSVPLSRKIQVVFTVAKLLGLAIIIVSGIVQLANVPLAIYSGLFAYSGWQYLTQVTEEIVNPSKTIPISIGISMTIITVVYLLTNVAYFAVLSESEMLASSAVALDYGQRVLGSWWWTMSVAVALSTIGSVNGGIFGFSRFLLVASREGHMPAIASMIHTDRRTPLPAVTILAPLCLLMLLSDDVTALINYLSFTRWLFIGITCTIIPYYRWKYPELPRPFKVPLVVPIIFSFCALFVVGMSLYSSPVDCGIGLAIMLSGIPVYYLCVWWQNKPDWVNDRLDRATVFLQQFLFVMPPEEGDEPPKPVQSEDDNCSTSSQ</sequence>
<reference evidence="23" key="1">
    <citation type="submission" date="2015-02" db="EMBL/GenBank/DDBJ databases">
        <title>Genome sequencing for Strongylocentrotus purpuratus.</title>
        <authorList>
            <person name="Murali S."/>
            <person name="Liu Y."/>
            <person name="Vee V."/>
            <person name="English A."/>
            <person name="Wang M."/>
            <person name="Skinner E."/>
            <person name="Han Y."/>
            <person name="Muzny D.M."/>
            <person name="Worley K.C."/>
            <person name="Gibbs R.A."/>
        </authorList>
    </citation>
    <scope>NUCLEOTIDE SEQUENCE</scope>
</reference>
<keyword evidence="7" id="KW-0029">Amino-acid transport</keyword>
<dbReference type="KEGG" id="spu:579243"/>
<evidence type="ECO:0000256" key="3">
    <source>
        <dbReference type="ARBA" id="ARBA00022448"/>
    </source>
</evidence>
<feature type="transmembrane region" description="Helical" evidence="21">
    <location>
        <begin position="32"/>
        <end position="52"/>
    </location>
</feature>
<proteinExistence type="inferred from homology"/>
<evidence type="ECO:0000256" key="7">
    <source>
        <dbReference type="ARBA" id="ARBA00022970"/>
    </source>
</evidence>
<dbReference type="InterPro" id="IPR002293">
    <property type="entry name" value="AA/rel_permease1"/>
</dbReference>
<evidence type="ECO:0000256" key="19">
    <source>
        <dbReference type="ARBA" id="ARBA00080978"/>
    </source>
</evidence>
<feature type="transmembrane region" description="Helical" evidence="21">
    <location>
        <begin position="148"/>
        <end position="168"/>
    </location>
</feature>
<feature type="region of interest" description="Disordered" evidence="20">
    <location>
        <begin position="887"/>
        <end position="909"/>
    </location>
</feature>
<keyword evidence="9 21" id="KW-0472">Membrane</keyword>
<evidence type="ECO:0000256" key="4">
    <source>
        <dbReference type="ARBA" id="ARBA00022475"/>
    </source>
</evidence>
<dbReference type="FunFam" id="1.20.1740.10:FF:000056">
    <property type="entry name" value="Y+L amino acid transporter 2"/>
    <property type="match status" value="1"/>
</dbReference>
<dbReference type="GO" id="GO:0031528">
    <property type="term" value="C:microvillus membrane"/>
    <property type="evidence" value="ECO:0007669"/>
    <property type="project" value="UniProtKB-SubCell"/>
</dbReference>
<feature type="transmembrane region" description="Helical" evidence="21">
    <location>
        <begin position="655"/>
        <end position="681"/>
    </location>
</feature>
<comment type="catalytic activity">
    <reaction evidence="12">
        <text>L-cystine(out) + L-glutamate(in) = L-cystine(in) + L-glutamate(out)</text>
        <dbReference type="Rhea" id="RHEA:70995"/>
        <dbReference type="ChEBI" id="CHEBI:29985"/>
        <dbReference type="ChEBI" id="CHEBI:35491"/>
    </reaction>
</comment>
<dbReference type="GO" id="GO:0015179">
    <property type="term" value="F:L-amino acid transmembrane transporter activity"/>
    <property type="evidence" value="ECO:0000318"/>
    <property type="project" value="GO_Central"/>
</dbReference>
<feature type="transmembrane region" description="Helical" evidence="21">
    <location>
        <begin position="124"/>
        <end position="142"/>
    </location>
</feature>
<evidence type="ECO:0000256" key="10">
    <source>
        <dbReference type="ARBA" id="ARBA00023157"/>
    </source>
</evidence>
<dbReference type="GeneID" id="579243"/>
<dbReference type="GO" id="GO:0015813">
    <property type="term" value="P:L-glutamate transmembrane transport"/>
    <property type="evidence" value="ECO:0007669"/>
    <property type="project" value="UniProtKB-ARBA"/>
</dbReference>
<evidence type="ECO:0000256" key="21">
    <source>
        <dbReference type="SAM" id="Phobius"/>
    </source>
</evidence>
<keyword evidence="4" id="KW-1003">Cell membrane</keyword>
<feature type="transmembrane region" description="Helical" evidence="21">
    <location>
        <begin position="253"/>
        <end position="279"/>
    </location>
</feature>
<evidence type="ECO:0000256" key="2">
    <source>
        <dbReference type="ARBA" id="ARBA00007040"/>
    </source>
</evidence>
<evidence type="ECO:0000256" key="16">
    <source>
        <dbReference type="ARBA" id="ARBA00071314"/>
    </source>
</evidence>
<comment type="subcellular location">
    <subcellularLocation>
        <location evidence="1">Cell projection</location>
        <location evidence="1">Microvillus membrane</location>
        <topology evidence="1">Multi-pass membrane protein</topology>
    </subcellularLocation>
</comment>
<feature type="transmembrane region" description="Helical" evidence="21">
    <location>
        <begin position="784"/>
        <end position="802"/>
    </location>
</feature>
<protein>
    <recommendedName>
        <fullName evidence="16">Cystine/glutamate transporter</fullName>
    </recommendedName>
    <alternativeName>
        <fullName evidence="18">Amino acid transport system xc-</fullName>
    </alternativeName>
    <alternativeName>
        <fullName evidence="19">Solute carrier family 7 member 11</fullName>
    </alternativeName>
    <alternativeName>
        <fullName evidence="17">xCT</fullName>
    </alternativeName>
</protein>
<dbReference type="InterPro" id="IPR050598">
    <property type="entry name" value="AminoAcid_Transporter"/>
</dbReference>
<feature type="transmembrane region" description="Helical" evidence="21">
    <location>
        <begin position="222"/>
        <end position="241"/>
    </location>
</feature>
<evidence type="ECO:0000256" key="20">
    <source>
        <dbReference type="SAM" id="MobiDB-lite"/>
    </source>
</evidence>
<dbReference type="OMA" id="HTENFEH"/>
<dbReference type="InParanoid" id="A0A7M7NUQ2"/>
<evidence type="ECO:0000313" key="23">
    <source>
        <dbReference type="Proteomes" id="UP000007110"/>
    </source>
</evidence>
<feature type="transmembrane region" description="Helical" evidence="21">
    <location>
        <begin position="558"/>
        <end position="580"/>
    </location>
</feature>
<evidence type="ECO:0000256" key="6">
    <source>
        <dbReference type="ARBA" id="ARBA00022692"/>
    </source>
</evidence>